<reference evidence="3" key="1">
    <citation type="journal article" date="2014" name="Front. Microbiol.">
        <title>High frequency of phylogenetically diverse reductive dehalogenase-homologous genes in deep subseafloor sedimentary metagenomes.</title>
        <authorList>
            <person name="Kawai M."/>
            <person name="Futagami T."/>
            <person name="Toyoda A."/>
            <person name="Takaki Y."/>
            <person name="Nishi S."/>
            <person name="Hori S."/>
            <person name="Arai W."/>
            <person name="Tsubouchi T."/>
            <person name="Morono Y."/>
            <person name="Uchiyama I."/>
            <person name="Ito T."/>
            <person name="Fujiyama A."/>
            <person name="Inagaki F."/>
            <person name="Takami H."/>
        </authorList>
    </citation>
    <scope>NUCLEOTIDE SEQUENCE</scope>
    <source>
        <strain evidence="3">Expedition CK06-06</strain>
    </source>
</reference>
<feature type="domain" description="SAF" evidence="2">
    <location>
        <begin position="18"/>
        <end position="92"/>
    </location>
</feature>
<evidence type="ECO:0000313" key="3">
    <source>
        <dbReference type="EMBL" id="GAI82341.1"/>
    </source>
</evidence>
<dbReference type="Gene3D" id="2.30.130.110">
    <property type="match status" value="1"/>
</dbReference>
<dbReference type="EMBL" id="BARW01010942">
    <property type="protein sequence ID" value="GAI82341.1"/>
    <property type="molecule type" value="Genomic_DNA"/>
</dbReference>
<dbReference type="GO" id="GO:0016829">
    <property type="term" value="F:lyase activity"/>
    <property type="evidence" value="ECO:0007669"/>
    <property type="project" value="UniProtKB-KW"/>
</dbReference>
<dbReference type="Pfam" id="PF08666">
    <property type="entry name" value="SAF"/>
    <property type="match status" value="1"/>
</dbReference>
<dbReference type="InterPro" id="IPR052172">
    <property type="entry name" value="UxaA_altronate/galactarate_dh"/>
</dbReference>
<proteinExistence type="predicted"/>
<dbReference type="InterPro" id="IPR044144">
    <property type="entry name" value="SAF_UxaA/GarD"/>
</dbReference>
<name>X1ST69_9ZZZZ</name>
<dbReference type="InterPro" id="IPR013974">
    <property type="entry name" value="SAF"/>
</dbReference>
<protein>
    <recommendedName>
        <fullName evidence="2">SAF domain-containing protein</fullName>
    </recommendedName>
</protein>
<gene>
    <name evidence="3" type="ORF">S12H4_21312</name>
</gene>
<keyword evidence="1" id="KW-0456">Lyase</keyword>
<evidence type="ECO:0000259" key="2">
    <source>
        <dbReference type="SMART" id="SM00858"/>
    </source>
</evidence>
<accession>X1ST69</accession>
<comment type="caution">
    <text evidence="3">The sequence shown here is derived from an EMBL/GenBank/DDBJ whole genome shotgun (WGS) entry which is preliminary data.</text>
</comment>
<dbReference type="SMART" id="SM00858">
    <property type="entry name" value="SAF"/>
    <property type="match status" value="1"/>
</dbReference>
<dbReference type="AlphaFoldDB" id="X1ST69"/>
<evidence type="ECO:0000256" key="1">
    <source>
        <dbReference type="ARBA" id="ARBA00023239"/>
    </source>
</evidence>
<organism evidence="3">
    <name type="scientific">marine sediment metagenome</name>
    <dbReference type="NCBI Taxonomy" id="412755"/>
    <lineage>
        <taxon>unclassified sequences</taxon>
        <taxon>metagenomes</taxon>
        <taxon>ecological metagenomes</taxon>
    </lineage>
</organism>
<dbReference type="CDD" id="cd11613">
    <property type="entry name" value="SAF_AH_GD"/>
    <property type="match status" value="1"/>
</dbReference>
<dbReference type="PANTHER" id="PTHR30536:SF5">
    <property type="entry name" value="ALTRONATE DEHYDRATASE"/>
    <property type="match status" value="1"/>
</dbReference>
<dbReference type="GO" id="GO:0019698">
    <property type="term" value="P:D-galacturonate catabolic process"/>
    <property type="evidence" value="ECO:0007669"/>
    <property type="project" value="TreeGrafter"/>
</dbReference>
<dbReference type="PANTHER" id="PTHR30536">
    <property type="entry name" value="ALTRONATE/GALACTARATE DEHYDRATASE"/>
    <property type="match status" value="1"/>
</dbReference>
<sequence length="95" mass="10257">MNQHRNLADYAIILSGKDNVATALVDLLAGNYISSSGESRTIITVPEDISAGFKLALSDIRKAEPVYKYGYVIGLAKTDIKKGHCVHVHNLVSSV</sequence>